<comment type="caution">
    <text evidence="4">The sequence shown here is derived from an EMBL/GenBank/DDBJ whole genome shotgun (WGS) entry which is preliminary data.</text>
</comment>
<keyword evidence="5" id="KW-1185">Reference proteome</keyword>
<sequence length="360" mass="40368">MNQGRRNDTACQQQLYQRAIEITKSAMAKERGRDFAAAVNEYADAGGIFTEIGRNELDAATQRTLKKKAFTLLQRAEALAAWLDSREAPSTASMALEASTATAIPDSTADTEVQKTEKHIEEMKQELQQLKYSTQIMQADDTSGLNDATKPSEESELDSLKRAVVNEIHGLLKLPEIDSFRKFVPLGSTTAEKAQYAQELKAQVEHLQKELQYEKASHLLASVMRKHKYSKLATDLAEQQRLQVEVEQLRHELQVHQATLEATKQSIVLIAQEKLRVEAESAQQVQSLQNELNSLSSSGRPSRANRTRESRLQWFQGPRGLTKKETESTDDSIRRRSEPSVGSPRHQLSVNEGDAVSVWL</sequence>
<organism evidence="4 5">
    <name type="scientific">Aphanomyces invadans</name>
    <dbReference type="NCBI Taxonomy" id="157072"/>
    <lineage>
        <taxon>Eukaryota</taxon>
        <taxon>Sar</taxon>
        <taxon>Stramenopiles</taxon>
        <taxon>Oomycota</taxon>
        <taxon>Saprolegniomycetes</taxon>
        <taxon>Saprolegniales</taxon>
        <taxon>Verrucalvaceae</taxon>
        <taxon>Aphanomyces</taxon>
    </lineage>
</organism>
<evidence type="ECO:0000256" key="2">
    <source>
        <dbReference type="SAM" id="MobiDB-lite"/>
    </source>
</evidence>
<dbReference type="Proteomes" id="UP000285060">
    <property type="component" value="Unassembled WGS sequence"/>
</dbReference>
<feature type="compositionally biased region" description="Low complexity" evidence="2">
    <location>
        <begin position="289"/>
        <end position="298"/>
    </location>
</feature>
<evidence type="ECO:0000256" key="1">
    <source>
        <dbReference type="SAM" id="Coils"/>
    </source>
</evidence>
<dbReference type="SUPFAM" id="SSF116846">
    <property type="entry name" value="MIT domain"/>
    <property type="match status" value="1"/>
</dbReference>
<dbReference type="InterPro" id="IPR036181">
    <property type="entry name" value="MIT_dom_sf"/>
</dbReference>
<evidence type="ECO:0000259" key="3">
    <source>
        <dbReference type="Pfam" id="PF04212"/>
    </source>
</evidence>
<protein>
    <recommendedName>
        <fullName evidence="3">MIT domain-containing protein</fullName>
    </recommendedName>
</protein>
<evidence type="ECO:0000313" key="5">
    <source>
        <dbReference type="Proteomes" id="UP000285060"/>
    </source>
</evidence>
<gene>
    <name evidence="4" type="ORF">DYB32_006644</name>
</gene>
<feature type="domain" description="MIT" evidence="3">
    <location>
        <begin position="17"/>
        <end position="79"/>
    </location>
</feature>
<feature type="region of interest" description="Disordered" evidence="2">
    <location>
        <begin position="289"/>
        <end position="360"/>
    </location>
</feature>
<accession>A0A418AQZ1</accession>
<feature type="coiled-coil region" evidence="1">
    <location>
        <begin position="113"/>
        <end position="140"/>
    </location>
</feature>
<evidence type="ECO:0000313" key="4">
    <source>
        <dbReference type="EMBL" id="RHY27647.1"/>
    </source>
</evidence>
<reference evidence="4 5" key="1">
    <citation type="submission" date="2018-08" db="EMBL/GenBank/DDBJ databases">
        <title>Aphanomyces genome sequencing and annotation.</title>
        <authorList>
            <person name="Minardi D."/>
            <person name="Oidtmann B."/>
            <person name="Van Der Giezen M."/>
            <person name="Studholme D.J."/>
        </authorList>
    </citation>
    <scope>NUCLEOTIDE SEQUENCE [LARGE SCALE GENOMIC DNA]</scope>
    <source>
        <strain evidence="4 5">NJM0002</strain>
    </source>
</reference>
<name>A0A418AQZ1_9STRA</name>
<dbReference type="Gene3D" id="1.20.58.80">
    <property type="entry name" value="Phosphotransferase system, lactose/cellobiose-type IIA subunit"/>
    <property type="match status" value="1"/>
</dbReference>
<feature type="compositionally biased region" description="Basic and acidic residues" evidence="2">
    <location>
        <begin position="322"/>
        <end position="338"/>
    </location>
</feature>
<feature type="coiled-coil region" evidence="1">
    <location>
        <begin position="197"/>
        <end position="266"/>
    </location>
</feature>
<keyword evidence="1" id="KW-0175">Coiled coil</keyword>
<dbReference type="EMBL" id="QUSY01000732">
    <property type="protein sequence ID" value="RHY27647.1"/>
    <property type="molecule type" value="Genomic_DNA"/>
</dbReference>
<proteinExistence type="predicted"/>
<dbReference type="Pfam" id="PF04212">
    <property type="entry name" value="MIT"/>
    <property type="match status" value="1"/>
</dbReference>
<dbReference type="InterPro" id="IPR007330">
    <property type="entry name" value="MIT_dom"/>
</dbReference>
<dbReference type="AlphaFoldDB" id="A0A418AQZ1"/>